<reference evidence="16" key="1">
    <citation type="journal article" date="2023" name="Arch. Microbiol.">
        <title>Desulfoferula mesophilus gen. nov. sp. nov., a mesophilic sulfate-reducing bacterium isolated from a brackish lake sediment.</title>
        <authorList>
            <person name="Watanabe T."/>
            <person name="Yabe T."/>
            <person name="Tsuji J.M."/>
            <person name="Fukui M."/>
        </authorList>
    </citation>
    <scope>NUCLEOTIDE SEQUENCE [LARGE SCALE GENOMIC DNA]</scope>
    <source>
        <strain evidence="16">12FAK</strain>
    </source>
</reference>
<organism evidence="15 16">
    <name type="scientific">Desulfoferula mesophila</name>
    <dbReference type="NCBI Taxonomy" id="3058419"/>
    <lineage>
        <taxon>Bacteria</taxon>
        <taxon>Pseudomonadati</taxon>
        <taxon>Thermodesulfobacteriota</taxon>
        <taxon>Desulfarculia</taxon>
        <taxon>Desulfarculales</taxon>
        <taxon>Desulfarculaceae</taxon>
        <taxon>Desulfoferula</taxon>
    </lineage>
</organism>
<dbReference type="Gene3D" id="2.40.170.20">
    <property type="entry name" value="TonB-dependent receptor, beta-barrel domain"/>
    <property type="match status" value="1"/>
</dbReference>
<dbReference type="PROSITE" id="PS52016">
    <property type="entry name" value="TONB_DEPENDENT_REC_3"/>
    <property type="match status" value="1"/>
</dbReference>
<dbReference type="GO" id="GO:0009279">
    <property type="term" value="C:cell outer membrane"/>
    <property type="evidence" value="ECO:0007669"/>
    <property type="project" value="UniProtKB-SubCell"/>
</dbReference>
<keyword evidence="16" id="KW-1185">Reference proteome</keyword>
<dbReference type="PANTHER" id="PTHR30069">
    <property type="entry name" value="TONB-DEPENDENT OUTER MEMBRANE RECEPTOR"/>
    <property type="match status" value="1"/>
</dbReference>
<feature type="domain" description="TonB-dependent receptor-like beta-barrel" evidence="13">
    <location>
        <begin position="217"/>
        <end position="588"/>
    </location>
</feature>
<comment type="subcellular location">
    <subcellularLocation>
        <location evidence="1 10">Cell outer membrane</location>
        <topology evidence="1 10">Multi-pass membrane protein</topology>
    </subcellularLocation>
</comment>
<evidence type="ECO:0000256" key="9">
    <source>
        <dbReference type="ARBA" id="ARBA00023237"/>
    </source>
</evidence>
<evidence type="ECO:0000256" key="7">
    <source>
        <dbReference type="ARBA" id="ARBA00023136"/>
    </source>
</evidence>
<evidence type="ECO:0000256" key="11">
    <source>
        <dbReference type="RuleBase" id="RU003357"/>
    </source>
</evidence>
<feature type="chain" id="PRO_5043908334" evidence="12">
    <location>
        <begin position="18"/>
        <end position="614"/>
    </location>
</feature>
<dbReference type="InterPro" id="IPR039426">
    <property type="entry name" value="TonB-dep_rcpt-like"/>
</dbReference>
<keyword evidence="8 15" id="KW-0675">Receptor</keyword>
<evidence type="ECO:0000256" key="10">
    <source>
        <dbReference type="PROSITE-ProRule" id="PRU01360"/>
    </source>
</evidence>
<evidence type="ECO:0000256" key="4">
    <source>
        <dbReference type="ARBA" id="ARBA00022692"/>
    </source>
</evidence>
<evidence type="ECO:0000256" key="6">
    <source>
        <dbReference type="ARBA" id="ARBA00023077"/>
    </source>
</evidence>
<keyword evidence="3 10" id="KW-1134">Transmembrane beta strand</keyword>
<evidence type="ECO:0000259" key="13">
    <source>
        <dbReference type="Pfam" id="PF00593"/>
    </source>
</evidence>
<evidence type="ECO:0000256" key="12">
    <source>
        <dbReference type="SAM" id="SignalP"/>
    </source>
</evidence>
<keyword evidence="6 11" id="KW-0798">TonB box</keyword>
<dbReference type="InterPro" id="IPR037066">
    <property type="entry name" value="Plug_dom_sf"/>
</dbReference>
<evidence type="ECO:0000256" key="2">
    <source>
        <dbReference type="ARBA" id="ARBA00022448"/>
    </source>
</evidence>
<evidence type="ECO:0000256" key="5">
    <source>
        <dbReference type="ARBA" id="ARBA00022729"/>
    </source>
</evidence>
<evidence type="ECO:0000256" key="1">
    <source>
        <dbReference type="ARBA" id="ARBA00004571"/>
    </source>
</evidence>
<sequence length="614" mass="67858">MMAGLALLAAQAAPAWAAEAASQEDGKTEAIKQSEMVVTATTTEENINKVPSTTFVVTDQEITEKAQWSLPDALRDVPGLYIRSNGPFGGVTSLSMRGTQSGQTMLMLDGVRLGDPISTNGSYDMANLLTGGISQVEVVQGPQSTLYGSDAMAGVVNIITKRGQGAPTGWASAGYGSYNTWQGTAGTQGQIDRFNFMLSGGGISTDGVSKAKSGSEDDPYNAYQFNGRFGFDINDNTEVYFIGYYNKADTDYDGWVNGQFVDTPDSMTTEAYTGILGLTNSPVSWWNQKLTFSYGSVDNDYSDDSTYKSYITTAQWLNNLLYKDINTLTLGVNWQREQGEYSTVWDSLPEQSMDTLSFYLQDQLKVLEGLYLLGGVRNDDYEHFDNKTTWRVGASYTIAVSDTTFKGTYGTGFKAPSLYQLYSPYGDQDLSPETSKGWDLGVVQMLWNKRIELGLTYFNIQTDDLINFDMNTWTYQNLDQVKSQGVEFYARANLLSWLSADFSWTYTDAQDEATGKELAYDPRDKGTLGVRLPLMGDRLNIRVWALYVGNRYADAANTTELDPYVTVNAAATYKITNWLSVYGNVVNLTDEDYVEIQDYTTLGLSGFIGLRADF</sequence>
<dbReference type="KEGG" id="dmp:FAK_07210"/>
<feature type="signal peptide" evidence="12">
    <location>
        <begin position="1"/>
        <end position="17"/>
    </location>
</feature>
<keyword evidence="4 10" id="KW-0812">Transmembrane</keyword>
<dbReference type="AlphaFoldDB" id="A0AAU9ECF4"/>
<comment type="similarity">
    <text evidence="10 11">Belongs to the TonB-dependent receptor family.</text>
</comment>
<feature type="domain" description="TonB-dependent receptor plug" evidence="14">
    <location>
        <begin position="48"/>
        <end position="155"/>
    </location>
</feature>
<evidence type="ECO:0000313" key="15">
    <source>
        <dbReference type="EMBL" id="BEQ13655.1"/>
    </source>
</evidence>
<dbReference type="InterPro" id="IPR036942">
    <property type="entry name" value="Beta-barrel_TonB_sf"/>
</dbReference>
<dbReference type="Proteomes" id="UP001366166">
    <property type="component" value="Chromosome"/>
</dbReference>
<evidence type="ECO:0000256" key="3">
    <source>
        <dbReference type="ARBA" id="ARBA00022452"/>
    </source>
</evidence>
<keyword evidence="7 10" id="KW-0472">Membrane</keyword>
<protein>
    <submittedName>
        <fullName evidence="15">TonB-dependent receptor</fullName>
    </submittedName>
</protein>
<keyword evidence="5 12" id="KW-0732">Signal</keyword>
<dbReference type="Gene3D" id="2.170.130.10">
    <property type="entry name" value="TonB-dependent receptor, plug domain"/>
    <property type="match status" value="1"/>
</dbReference>
<dbReference type="Pfam" id="PF00593">
    <property type="entry name" value="TonB_dep_Rec_b-barrel"/>
    <property type="match status" value="1"/>
</dbReference>
<dbReference type="SUPFAM" id="SSF56935">
    <property type="entry name" value="Porins"/>
    <property type="match status" value="1"/>
</dbReference>
<accession>A0AAU9ECF4</accession>
<dbReference type="EMBL" id="AP028679">
    <property type="protein sequence ID" value="BEQ13655.1"/>
    <property type="molecule type" value="Genomic_DNA"/>
</dbReference>
<keyword evidence="9 10" id="KW-0998">Cell outer membrane</keyword>
<name>A0AAU9ECF4_9BACT</name>
<gene>
    <name evidence="15" type="ORF">FAK_07210</name>
</gene>
<keyword evidence="2 10" id="KW-0813">Transport</keyword>
<evidence type="ECO:0000256" key="8">
    <source>
        <dbReference type="ARBA" id="ARBA00023170"/>
    </source>
</evidence>
<evidence type="ECO:0000313" key="16">
    <source>
        <dbReference type="Proteomes" id="UP001366166"/>
    </source>
</evidence>
<dbReference type="CDD" id="cd01347">
    <property type="entry name" value="ligand_gated_channel"/>
    <property type="match status" value="1"/>
</dbReference>
<evidence type="ECO:0000259" key="14">
    <source>
        <dbReference type="Pfam" id="PF07715"/>
    </source>
</evidence>
<dbReference type="GO" id="GO:0044718">
    <property type="term" value="P:siderophore transmembrane transport"/>
    <property type="evidence" value="ECO:0007669"/>
    <property type="project" value="TreeGrafter"/>
</dbReference>
<dbReference type="GO" id="GO:0015344">
    <property type="term" value="F:siderophore uptake transmembrane transporter activity"/>
    <property type="evidence" value="ECO:0007669"/>
    <property type="project" value="TreeGrafter"/>
</dbReference>
<dbReference type="PANTHER" id="PTHR30069:SF29">
    <property type="entry name" value="HEMOGLOBIN AND HEMOGLOBIN-HAPTOGLOBIN-BINDING PROTEIN 1-RELATED"/>
    <property type="match status" value="1"/>
</dbReference>
<dbReference type="Pfam" id="PF07715">
    <property type="entry name" value="Plug"/>
    <property type="match status" value="1"/>
</dbReference>
<dbReference type="InterPro" id="IPR000531">
    <property type="entry name" value="Beta-barrel_TonB"/>
</dbReference>
<dbReference type="InterPro" id="IPR012910">
    <property type="entry name" value="Plug_dom"/>
</dbReference>
<proteinExistence type="inferred from homology"/>